<keyword evidence="2" id="KW-1185">Reference proteome</keyword>
<name>A0A6B2JI37_9RHOB</name>
<accession>A0A6B2JI37</accession>
<dbReference type="Proteomes" id="UP000474757">
    <property type="component" value="Unassembled WGS sequence"/>
</dbReference>
<protein>
    <submittedName>
        <fullName evidence="1">DUF465 domain-containing protein</fullName>
    </submittedName>
</protein>
<evidence type="ECO:0000313" key="1">
    <source>
        <dbReference type="EMBL" id="NDV01011.1"/>
    </source>
</evidence>
<dbReference type="InterPro" id="IPR007420">
    <property type="entry name" value="DUF465"/>
</dbReference>
<dbReference type="InterPro" id="IPR038444">
    <property type="entry name" value="DUF465_sf"/>
</dbReference>
<comment type="caution">
    <text evidence="1">The sequence shown here is derived from an EMBL/GenBank/DDBJ whole genome shotgun (WGS) entry which is preliminary data.</text>
</comment>
<reference evidence="1 2" key="1">
    <citation type="submission" date="2020-02" db="EMBL/GenBank/DDBJ databases">
        <title>Pseudoroseicyclus tamarix, sp. nov., isolated from offshore sediment of a Tamarix chinensis forest.</title>
        <authorList>
            <person name="Gai Y."/>
        </authorList>
    </citation>
    <scope>NUCLEOTIDE SEQUENCE [LARGE SCALE GENOMIC DNA]</scope>
    <source>
        <strain evidence="1 2">CLL3-39</strain>
    </source>
</reference>
<dbReference type="RefSeq" id="WP_163892161.1">
    <property type="nucleotide sequence ID" value="NZ_JAAFYS010000002.1"/>
</dbReference>
<dbReference type="EMBL" id="JAAGAB010000002">
    <property type="protein sequence ID" value="NDV01011.1"/>
    <property type="molecule type" value="Genomic_DNA"/>
</dbReference>
<organism evidence="1 2">
    <name type="scientific">Pseudoroseicyclus tamaricis</name>
    <dbReference type="NCBI Taxonomy" id="2705421"/>
    <lineage>
        <taxon>Bacteria</taxon>
        <taxon>Pseudomonadati</taxon>
        <taxon>Pseudomonadota</taxon>
        <taxon>Alphaproteobacteria</taxon>
        <taxon>Rhodobacterales</taxon>
        <taxon>Paracoccaceae</taxon>
        <taxon>Pseudoroseicyclus</taxon>
    </lineage>
</organism>
<proteinExistence type="predicted"/>
<dbReference type="Gene3D" id="6.10.280.50">
    <property type="match status" value="1"/>
</dbReference>
<dbReference type="AlphaFoldDB" id="A0A6B2JI37"/>
<gene>
    <name evidence="1" type="ORF">GZA08_08525</name>
</gene>
<evidence type="ECO:0000313" key="2">
    <source>
        <dbReference type="Proteomes" id="UP000474757"/>
    </source>
</evidence>
<dbReference type="Pfam" id="PF04325">
    <property type="entry name" value="DUF465"/>
    <property type="match status" value="1"/>
</dbReference>
<sequence length="80" mass="9570">MSHVPHELHEDFPDDSDRIHELKQTDANFRKLAERYHEVNRAVHRAETDVEPMDDDELTVMRKHRMTLKDEIAQRLHQSA</sequence>